<dbReference type="HOGENOM" id="CLU_2942778_0_0_1"/>
<reference evidence="2" key="2">
    <citation type="submission" date="2015-01" db="EMBL/GenBank/DDBJ databases">
        <title>Evolutionary Origins and Diversification of the Mycorrhizal Mutualists.</title>
        <authorList>
            <consortium name="DOE Joint Genome Institute"/>
            <consortium name="Mycorrhizal Genomics Consortium"/>
            <person name="Kohler A."/>
            <person name="Kuo A."/>
            <person name="Nagy L.G."/>
            <person name="Floudas D."/>
            <person name="Copeland A."/>
            <person name="Barry K.W."/>
            <person name="Cichocki N."/>
            <person name="Veneault-Fourrey C."/>
            <person name="LaButti K."/>
            <person name="Lindquist E.A."/>
            <person name="Lipzen A."/>
            <person name="Lundell T."/>
            <person name="Morin E."/>
            <person name="Murat C."/>
            <person name="Riley R."/>
            <person name="Ohm R."/>
            <person name="Sun H."/>
            <person name="Tunlid A."/>
            <person name="Henrissat B."/>
            <person name="Grigoriev I.V."/>
            <person name="Hibbett D.S."/>
            <person name="Martin F."/>
        </authorList>
    </citation>
    <scope>NUCLEOTIDE SEQUENCE [LARGE SCALE GENOMIC DNA]</scope>
    <source>
        <strain evidence="2">Marx 270</strain>
    </source>
</reference>
<name>A0A0C3IT86_PISTI</name>
<evidence type="ECO:0000313" key="2">
    <source>
        <dbReference type="Proteomes" id="UP000054217"/>
    </source>
</evidence>
<protein>
    <submittedName>
        <fullName evidence="1">Uncharacterized protein</fullName>
    </submittedName>
</protein>
<reference evidence="1 2" key="1">
    <citation type="submission" date="2014-04" db="EMBL/GenBank/DDBJ databases">
        <authorList>
            <consortium name="DOE Joint Genome Institute"/>
            <person name="Kuo A."/>
            <person name="Kohler A."/>
            <person name="Costa M.D."/>
            <person name="Nagy L.G."/>
            <person name="Floudas D."/>
            <person name="Copeland A."/>
            <person name="Barry K.W."/>
            <person name="Cichocki N."/>
            <person name="Veneault-Fourrey C."/>
            <person name="LaButti K."/>
            <person name="Lindquist E.A."/>
            <person name="Lipzen A."/>
            <person name="Lundell T."/>
            <person name="Morin E."/>
            <person name="Murat C."/>
            <person name="Sun H."/>
            <person name="Tunlid A."/>
            <person name="Henrissat B."/>
            <person name="Grigoriev I.V."/>
            <person name="Hibbett D.S."/>
            <person name="Martin F."/>
            <person name="Nordberg H.P."/>
            <person name="Cantor M.N."/>
            <person name="Hua S.X."/>
        </authorList>
    </citation>
    <scope>NUCLEOTIDE SEQUENCE [LARGE SCALE GENOMIC DNA]</scope>
    <source>
        <strain evidence="1 2">Marx 270</strain>
    </source>
</reference>
<dbReference type="InParanoid" id="A0A0C3IT86"/>
<accession>A0A0C3IT86</accession>
<proteinExistence type="predicted"/>
<evidence type="ECO:0000313" key="1">
    <source>
        <dbReference type="EMBL" id="KIO00128.1"/>
    </source>
</evidence>
<keyword evidence="2" id="KW-1185">Reference proteome</keyword>
<dbReference type="AlphaFoldDB" id="A0A0C3IT86"/>
<dbReference type="Proteomes" id="UP000054217">
    <property type="component" value="Unassembled WGS sequence"/>
</dbReference>
<dbReference type="EMBL" id="KN831998">
    <property type="protein sequence ID" value="KIO00128.1"/>
    <property type="molecule type" value="Genomic_DNA"/>
</dbReference>
<sequence>MSDEQRRRRYFPVLNHCRHLTYISKRGVRRVGQSKCNDSMSTSVIHENVLVIVKRSEAEQ</sequence>
<organism evidence="1 2">
    <name type="scientific">Pisolithus tinctorius Marx 270</name>
    <dbReference type="NCBI Taxonomy" id="870435"/>
    <lineage>
        <taxon>Eukaryota</taxon>
        <taxon>Fungi</taxon>
        <taxon>Dikarya</taxon>
        <taxon>Basidiomycota</taxon>
        <taxon>Agaricomycotina</taxon>
        <taxon>Agaricomycetes</taxon>
        <taxon>Agaricomycetidae</taxon>
        <taxon>Boletales</taxon>
        <taxon>Sclerodermatineae</taxon>
        <taxon>Pisolithaceae</taxon>
        <taxon>Pisolithus</taxon>
    </lineage>
</organism>
<gene>
    <name evidence="1" type="ORF">M404DRAFT_1004052</name>
</gene>